<dbReference type="EMBL" id="JAIBOA010000007">
    <property type="protein sequence ID" value="MBW8483282.1"/>
    <property type="molecule type" value="Genomic_DNA"/>
</dbReference>
<evidence type="ECO:0000256" key="1">
    <source>
        <dbReference type="SAM" id="Phobius"/>
    </source>
</evidence>
<keyword evidence="1" id="KW-1133">Transmembrane helix</keyword>
<accession>A0ABS7FUL8</accession>
<dbReference type="RefSeq" id="WP_220166398.1">
    <property type="nucleotide sequence ID" value="NZ_JAIBOA010000007.1"/>
</dbReference>
<dbReference type="Pfam" id="PF11239">
    <property type="entry name" value="DUF3040"/>
    <property type="match status" value="1"/>
</dbReference>
<proteinExistence type="predicted"/>
<feature type="transmembrane region" description="Helical" evidence="1">
    <location>
        <begin position="48"/>
        <end position="69"/>
    </location>
</feature>
<evidence type="ECO:0000313" key="2">
    <source>
        <dbReference type="EMBL" id="MBW8483282.1"/>
    </source>
</evidence>
<protein>
    <submittedName>
        <fullName evidence="2">DUF3040 domain-containing protein</fullName>
    </submittedName>
</protein>
<comment type="caution">
    <text evidence="2">The sequence shown here is derived from an EMBL/GenBank/DDBJ whole genome shotgun (WGS) entry which is preliminary data.</text>
</comment>
<dbReference type="Proteomes" id="UP000774570">
    <property type="component" value="Unassembled WGS sequence"/>
</dbReference>
<evidence type="ECO:0000313" key="3">
    <source>
        <dbReference type="Proteomes" id="UP000774570"/>
    </source>
</evidence>
<dbReference type="InterPro" id="IPR021401">
    <property type="entry name" value="DUF3040"/>
</dbReference>
<keyword evidence="1" id="KW-0812">Transmembrane</keyword>
<keyword evidence="3" id="KW-1185">Reference proteome</keyword>
<organism evidence="2 3">
    <name type="scientific">Actinomadura parmotrematis</name>
    <dbReference type="NCBI Taxonomy" id="2864039"/>
    <lineage>
        <taxon>Bacteria</taxon>
        <taxon>Bacillati</taxon>
        <taxon>Actinomycetota</taxon>
        <taxon>Actinomycetes</taxon>
        <taxon>Streptosporangiales</taxon>
        <taxon>Thermomonosporaceae</taxon>
        <taxon>Actinomadura</taxon>
    </lineage>
</organism>
<name>A0ABS7FUL8_9ACTN</name>
<keyword evidence="1" id="KW-0472">Membrane</keyword>
<sequence length="89" mass="9081">MELSQAENRVLEDIGRRIAAEDPGYAARLSAFGGYEGSALGMPSRWTLLPVVIVGLLMVAGLVAGAVLLPGDAHAAAESGRAAAGALRH</sequence>
<reference evidence="2 3" key="1">
    <citation type="submission" date="2021-07" db="EMBL/GenBank/DDBJ databases">
        <title>Actinomadura sp. PM05-2 isolated from lichen.</title>
        <authorList>
            <person name="Somphong A."/>
            <person name="Phongsopitanun W."/>
            <person name="Tanasupawat S."/>
            <person name="Peongsungnone V."/>
        </authorList>
    </citation>
    <scope>NUCLEOTIDE SEQUENCE [LARGE SCALE GENOMIC DNA]</scope>
    <source>
        <strain evidence="2 3">PM05-2</strain>
    </source>
</reference>
<gene>
    <name evidence="2" type="ORF">K1Y72_12935</name>
</gene>